<reference evidence="1 2" key="1">
    <citation type="submission" date="2016-07" db="EMBL/GenBank/DDBJ databases">
        <title>Multi-omics approach to identify versatile polysaccharide utilization systems of a marine flavobacterium Gramella flava.</title>
        <authorList>
            <person name="Tang K."/>
        </authorList>
    </citation>
    <scope>NUCLEOTIDE SEQUENCE [LARGE SCALE GENOMIC DNA]</scope>
    <source>
        <strain evidence="1 2">JLT2011</strain>
    </source>
</reference>
<organism evidence="1 2">
    <name type="scientific">Christiangramia flava JLT2011</name>
    <dbReference type="NCBI Taxonomy" id="1229726"/>
    <lineage>
        <taxon>Bacteria</taxon>
        <taxon>Pseudomonadati</taxon>
        <taxon>Bacteroidota</taxon>
        <taxon>Flavobacteriia</taxon>
        <taxon>Flavobacteriales</taxon>
        <taxon>Flavobacteriaceae</taxon>
        <taxon>Christiangramia</taxon>
    </lineage>
</organism>
<sequence length="520" mass="61862">MKIKRQFLKDLNRRRVFIVPFLHLFQKNKQLRKLLFEEYLDTKPEPDLDLFISSYYTKEELEAGRREASKRIPVNQTGMAGFITQTDFEISIQDIRNKFYDLSAKEEVPDKFKKHSIEKTAIIQKIKQERIQDIIQDFNLYVIRNKDAETKEYAEAFAKNILNLLPKLENSLLSKLILEDFIENQKMGQERIDFMLDNKIERDIAKRKYRELTMYANNVINDYLNELKIDKLQINKKTNLKNYSANSNAQEKEMNYLDIVLQGYFKDNNREFLEKYFYRVFKKAEVEHFYEADEFFSGCLKVVEVWEKYLQDKIFERKSELYFLLNEVKNPKKPYDHPEGKTREHAIESFQKELKDVRPDGIGSQTFTVHLHSLTNGRIAYNLGYQQLLYIKKAILTAFKKARNQSKTLQPQKNDKQKPNLTIRQIALKYVYSEIQITRENGNKIAKEYGHNSGEKLFQHYSFYLSAANRKGKPQPCTPKRLKNKIELLQSVVEELPIDKQNRVKDEISILKRIQDAEYQ</sequence>
<dbReference type="KEGG" id="gfl:GRFL_0019"/>
<dbReference type="AlphaFoldDB" id="A0A1L7I0L7"/>
<keyword evidence="2" id="KW-1185">Reference proteome</keyword>
<dbReference type="Proteomes" id="UP000186230">
    <property type="component" value="Chromosome"/>
</dbReference>
<proteinExistence type="predicted"/>
<dbReference type="OrthoDB" id="1454766at2"/>
<evidence type="ECO:0000313" key="1">
    <source>
        <dbReference type="EMBL" id="APU66743.1"/>
    </source>
</evidence>
<dbReference type="STRING" id="1229726.GRFL_0019"/>
<dbReference type="RefSeq" id="WP_083642408.1">
    <property type="nucleotide sequence ID" value="NZ_AMRU01000010.1"/>
</dbReference>
<dbReference type="EMBL" id="CP016359">
    <property type="protein sequence ID" value="APU66743.1"/>
    <property type="molecule type" value="Genomic_DNA"/>
</dbReference>
<gene>
    <name evidence="1" type="ORF">GRFL_0019</name>
</gene>
<protein>
    <submittedName>
        <fullName evidence="1">Uncharacterized protein</fullName>
    </submittedName>
</protein>
<accession>A0A1L7I0L7</accession>
<name>A0A1L7I0L7_9FLAO</name>
<evidence type="ECO:0000313" key="2">
    <source>
        <dbReference type="Proteomes" id="UP000186230"/>
    </source>
</evidence>